<keyword evidence="3" id="KW-1185">Reference proteome</keyword>
<dbReference type="Gene3D" id="3.40.50.150">
    <property type="entry name" value="Vaccinia Virus protein VP39"/>
    <property type="match status" value="1"/>
</dbReference>
<accession>A0A372GQ16</accession>
<organism evidence="2 3">
    <name type="scientific">Actinomadura spongiicola</name>
    <dbReference type="NCBI Taxonomy" id="2303421"/>
    <lineage>
        <taxon>Bacteria</taxon>
        <taxon>Bacillati</taxon>
        <taxon>Actinomycetota</taxon>
        <taxon>Actinomycetes</taxon>
        <taxon>Streptosporangiales</taxon>
        <taxon>Thermomonosporaceae</taxon>
        <taxon>Actinomadura</taxon>
    </lineage>
</organism>
<protein>
    <submittedName>
        <fullName evidence="2">Class I SAM-dependent methyltransferase</fullName>
    </submittedName>
</protein>
<evidence type="ECO:0000259" key="1">
    <source>
        <dbReference type="Pfam" id="PF13649"/>
    </source>
</evidence>
<dbReference type="InterPro" id="IPR041698">
    <property type="entry name" value="Methyltransf_25"/>
</dbReference>
<proteinExistence type="predicted"/>
<evidence type="ECO:0000313" key="2">
    <source>
        <dbReference type="EMBL" id="RFS87209.1"/>
    </source>
</evidence>
<evidence type="ECO:0000313" key="3">
    <source>
        <dbReference type="Proteomes" id="UP000262882"/>
    </source>
</evidence>
<name>A0A372GQ16_9ACTN</name>
<dbReference type="PANTHER" id="PTHR42912">
    <property type="entry name" value="METHYLTRANSFERASE"/>
    <property type="match status" value="1"/>
</dbReference>
<dbReference type="AlphaFoldDB" id="A0A372GQ16"/>
<dbReference type="InterPro" id="IPR029063">
    <property type="entry name" value="SAM-dependent_MTases_sf"/>
</dbReference>
<keyword evidence="2" id="KW-0808">Transferase</keyword>
<dbReference type="CDD" id="cd02440">
    <property type="entry name" value="AdoMet_MTases"/>
    <property type="match status" value="1"/>
</dbReference>
<gene>
    <name evidence="2" type="ORF">D0T12_02910</name>
</gene>
<dbReference type="Pfam" id="PF13649">
    <property type="entry name" value="Methyltransf_25"/>
    <property type="match status" value="1"/>
</dbReference>
<dbReference type="OrthoDB" id="9805171at2"/>
<dbReference type="InterPro" id="IPR050508">
    <property type="entry name" value="Methyltransf_Superfamily"/>
</dbReference>
<sequence length="213" mass="23861">MVRMGHDATRQSYDTVAETYAARFRDELAGKPLDRALLASLLEQSEPGFPVADLGCGPGHVAAWMAERGAKSVGIDLSAAMVSAGRREYPDVEFREGDLLALPAADGEFGSAVACYSVIHLEPSELPKAFAEVYRVLRPSGHFLVTFHVGTEVRHLDEWWDHEVNVDFYFYEPTQVIDLLKDAGFTLEMQMERVHYPDEVDTRRAYLLARRPS</sequence>
<dbReference type="GO" id="GO:0032259">
    <property type="term" value="P:methylation"/>
    <property type="evidence" value="ECO:0007669"/>
    <property type="project" value="UniProtKB-KW"/>
</dbReference>
<dbReference type="SUPFAM" id="SSF53335">
    <property type="entry name" value="S-adenosyl-L-methionine-dependent methyltransferases"/>
    <property type="match status" value="1"/>
</dbReference>
<dbReference type="EMBL" id="QVNQ01000001">
    <property type="protein sequence ID" value="RFS87209.1"/>
    <property type="molecule type" value="Genomic_DNA"/>
</dbReference>
<comment type="caution">
    <text evidence="2">The sequence shown here is derived from an EMBL/GenBank/DDBJ whole genome shotgun (WGS) entry which is preliminary data.</text>
</comment>
<dbReference type="PANTHER" id="PTHR42912:SF80">
    <property type="entry name" value="METHYLTRANSFERASE DOMAIN-CONTAINING PROTEIN"/>
    <property type="match status" value="1"/>
</dbReference>
<feature type="domain" description="Methyltransferase" evidence="1">
    <location>
        <begin position="51"/>
        <end position="141"/>
    </location>
</feature>
<dbReference type="GO" id="GO:0008168">
    <property type="term" value="F:methyltransferase activity"/>
    <property type="evidence" value="ECO:0007669"/>
    <property type="project" value="UniProtKB-KW"/>
</dbReference>
<reference evidence="2 3" key="1">
    <citation type="submission" date="2018-08" db="EMBL/GenBank/DDBJ databases">
        <title>Actinomadura spongicola sp. nov., isolated from marine sponge Leucetta chagosensis.</title>
        <authorList>
            <person name="Li L."/>
            <person name="Lin H.W."/>
        </authorList>
    </citation>
    <scope>NUCLEOTIDE SEQUENCE [LARGE SCALE GENOMIC DNA]</scope>
    <source>
        <strain evidence="2 3">LHW52907</strain>
    </source>
</reference>
<dbReference type="Proteomes" id="UP000262882">
    <property type="component" value="Unassembled WGS sequence"/>
</dbReference>
<keyword evidence="2" id="KW-0489">Methyltransferase</keyword>